<protein>
    <submittedName>
        <fullName evidence="6">Archease</fullName>
    </submittedName>
</protein>
<comment type="similarity">
    <text evidence="1">Belongs to the archease family.</text>
</comment>
<reference evidence="6 7" key="1">
    <citation type="submission" date="2024-10" db="EMBL/GenBank/DDBJ databases">
        <title>The Natural Products Discovery Center: Release of the First 8490 Sequenced Strains for Exploring Actinobacteria Biosynthetic Diversity.</title>
        <authorList>
            <person name="Kalkreuter E."/>
            <person name="Kautsar S.A."/>
            <person name="Yang D."/>
            <person name="Bader C.D."/>
            <person name="Teijaro C.N."/>
            <person name="Fluegel L."/>
            <person name="Davis C.M."/>
            <person name="Simpson J.R."/>
            <person name="Lauterbach L."/>
            <person name="Steele A.D."/>
            <person name="Gui C."/>
            <person name="Meng S."/>
            <person name="Li G."/>
            <person name="Viehrig K."/>
            <person name="Ye F."/>
            <person name="Su P."/>
            <person name="Kiefer A.F."/>
            <person name="Nichols A."/>
            <person name="Cepeda A.J."/>
            <person name="Yan W."/>
            <person name="Fan B."/>
            <person name="Jiang Y."/>
            <person name="Adhikari A."/>
            <person name="Zheng C.-J."/>
            <person name="Schuster L."/>
            <person name="Cowan T.M."/>
            <person name="Smanski M.J."/>
            <person name="Chevrette M.G."/>
            <person name="De Carvalho L.P.S."/>
            <person name="Shen B."/>
        </authorList>
    </citation>
    <scope>NUCLEOTIDE SEQUENCE [LARGE SCALE GENOMIC DNA]</scope>
    <source>
        <strain evidence="6 7">NPDC020327</strain>
    </source>
</reference>
<dbReference type="Proteomes" id="UP001611548">
    <property type="component" value="Unassembled WGS sequence"/>
</dbReference>
<dbReference type="EMBL" id="JBIRWE010000006">
    <property type="protein sequence ID" value="MFI1965882.1"/>
    <property type="molecule type" value="Genomic_DNA"/>
</dbReference>
<evidence type="ECO:0000256" key="3">
    <source>
        <dbReference type="ARBA" id="ARBA00022723"/>
    </source>
</evidence>
<keyword evidence="4" id="KW-0106">Calcium</keyword>
<evidence type="ECO:0000256" key="2">
    <source>
        <dbReference type="ARBA" id="ARBA00022694"/>
    </source>
</evidence>
<keyword evidence="2" id="KW-0819">tRNA processing</keyword>
<evidence type="ECO:0000256" key="4">
    <source>
        <dbReference type="ARBA" id="ARBA00022837"/>
    </source>
</evidence>
<gene>
    <name evidence="6" type="ORF">ACH429_17525</name>
</gene>
<accession>A0ABW7UW91</accession>
<evidence type="ECO:0000256" key="1">
    <source>
        <dbReference type="ARBA" id="ARBA00007963"/>
    </source>
</evidence>
<comment type="caution">
    <text evidence="6">The sequence shown here is derived from an EMBL/GenBank/DDBJ whole genome shotgun (WGS) entry which is preliminary data.</text>
</comment>
<dbReference type="RefSeq" id="WP_055472302.1">
    <property type="nucleotide sequence ID" value="NZ_JBEZHZ010000111.1"/>
</dbReference>
<dbReference type="InterPro" id="IPR023572">
    <property type="entry name" value="Archease_dom"/>
</dbReference>
<organism evidence="6 7">
    <name type="scientific">Streptomyces pathocidini</name>
    <dbReference type="NCBI Taxonomy" id="1650571"/>
    <lineage>
        <taxon>Bacteria</taxon>
        <taxon>Bacillati</taxon>
        <taxon>Actinomycetota</taxon>
        <taxon>Actinomycetes</taxon>
        <taxon>Kitasatosporales</taxon>
        <taxon>Streptomycetaceae</taxon>
        <taxon>Streptomyces</taxon>
    </lineage>
</organism>
<feature type="domain" description="Archease" evidence="5">
    <location>
        <begin position="5"/>
        <end position="150"/>
    </location>
</feature>
<evidence type="ECO:0000313" key="7">
    <source>
        <dbReference type="Proteomes" id="UP001611548"/>
    </source>
</evidence>
<dbReference type="InterPro" id="IPR036820">
    <property type="entry name" value="Archease_dom_sf"/>
</dbReference>
<proteinExistence type="inferred from homology"/>
<sequence>MRGHRTVPHTADIRLEAWAPTRDECIAEAVLGLVASFADVTGVHPERFVTVSVPEGPAEDMLLAVLDEVIYRLEVHGEVPVDVEADGADAIGDDIGDEDADLGDRLDLRFAVAAAEAVEPVGAPPKAVSLHGLTFATDHVRWACSVTVDV</sequence>
<keyword evidence="7" id="KW-1185">Reference proteome</keyword>
<keyword evidence="3" id="KW-0479">Metal-binding</keyword>
<evidence type="ECO:0000259" key="5">
    <source>
        <dbReference type="Pfam" id="PF01951"/>
    </source>
</evidence>
<dbReference type="SUPFAM" id="SSF69819">
    <property type="entry name" value="MTH1598-like"/>
    <property type="match status" value="1"/>
</dbReference>
<evidence type="ECO:0000313" key="6">
    <source>
        <dbReference type="EMBL" id="MFI1965882.1"/>
    </source>
</evidence>
<dbReference type="Pfam" id="PF01951">
    <property type="entry name" value="Archease"/>
    <property type="match status" value="1"/>
</dbReference>
<dbReference type="Gene3D" id="3.55.10.10">
    <property type="entry name" value="Archease domain"/>
    <property type="match status" value="1"/>
</dbReference>
<name>A0ABW7UW91_9ACTN</name>